<accession>A0AC35TU45</accession>
<sequence>MSATCCPQYTIRLNVDDFKISKSQKKVLSNFLRYLQTGQKPNRFSNLENVEASQEPNNPINKRVYKVQKEITKKGDNSQKKKQIRKQRKLDKLTNQGINIYEYQQQRIQKEKNREKTFESLLNDILTHTKINENGHNLRMQIVKKNTDEFNQSKEESYKLFESYQRTIHNDKVLDVSGWNNFLVDSPIQHDKIHTNVPSFAEITEYGAYHQQYYLDEKLVAVGVIDILPNLFSAKYFYYDTSHAFLNMGVFSALNEIYTVQKFHKVLPNLKYYYMGYYIYTCPKMRYKEKYAPSELLCDETLKWMHCSEAIPKIEANQGKYTAFYERTEERPHIDLNQLSFNYLSNYHLSSITWEYLPQHPNYYRINSDEFKEALQEFVNLIGEIAYTIKIHLAQLSD</sequence>
<dbReference type="Proteomes" id="UP000095286">
    <property type="component" value="Unplaced"/>
</dbReference>
<reference evidence="2" key="1">
    <citation type="submission" date="2016-11" db="UniProtKB">
        <authorList>
            <consortium name="WormBaseParasite"/>
        </authorList>
    </citation>
    <scope>IDENTIFICATION</scope>
    <source>
        <strain evidence="2">KR3021</strain>
    </source>
</reference>
<organism evidence="1 2">
    <name type="scientific">Rhabditophanes sp. KR3021</name>
    <dbReference type="NCBI Taxonomy" id="114890"/>
    <lineage>
        <taxon>Eukaryota</taxon>
        <taxon>Metazoa</taxon>
        <taxon>Ecdysozoa</taxon>
        <taxon>Nematoda</taxon>
        <taxon>Chromadorea</taxon>
        <taxon>Rhabditida</taxon>
        <taxon>Tylenchina</taxon>
        <taxon>Panagrolaimomorpha</taxon>
        <taxon>Strongyloidoidea</taxon>
        <taxon>Alloionematidae</taxon>
        <taxon>Rhabditophanes</taxon>
    </lineage>
</organism>
<evidence type="ECO:0000313" key="2">
    <source>
        <dbReference type="WBParaSite" id="RSKR_0000436300.1"/>
    </source>
</evidence>
<name>A0AC35TU45_9BILA</name>
<proteinExistence type="predicted"/>
<protein>
    <submittedName>
        <fullName evidence="2">Arginyl-tRNA--protein transferase 1</fullName>
    </submittedName>
</protein>
<dbReference type="WBParaSite" id="RSKR_0000436300.1">
    <property type="protein sequence ID" value="RSKR_0000436300.1"/>
    <property type="gene ID" value="RSKR_0000436300"/>
</dbReference>
<evidence type="ECO:0000313" key="1">
    <source>
        <dbReference type="Proteomes" id="UP000095286"/>
    </source>
</evidence>